<dbReference type="PANTHER" id="PTHR42781">
    <property type="entry name" value="SPERMIDINE/PUTRESCINE IMPORT ATP-BINDING PROTEIN POTA"/>
    <property type="match status" value="1"/>
</dbReference>
<dbReference type="PANTHER" id="PTHR42781:SF4">
    <property type="entry name" value="SPERMIDINE_PUTRESCINE IMPORT ATP-BINDING PROTEIN POTA"/>
    <property type="match status" value="1"/>
</dbReference>
<dbReference type="GO" id="GO:0022857">
    <property type="term" value="F:transmembrane transporter activity"/>
    <property type="evidence" value="ECO:0007669"/>
    <property type="project" value="InterPro"/>
</dbReference>
<evidence type="ECO:0000256" key="4">
    <source>
        <dbReference type="ARBA" id="ARBA00022840"/>
    </source>
</evidence>
<evidence type="ECO:0000256" key="1">
    <source>
        <dbReference type="ARBA" id="ARBA00022448"/>
    </source>
</evidence>
<reference evidence="7" key="1">
    <citation type="submission" date="2017-06" db="EMBL/GenBank/DDBJ databases">
        <title>Herbaspirillum phytohormonus sp. nov., isolated from the root nodule of Robinia pseudoacacia in lead-zinc mine.</title>
        <authorList>
            <person name="Fan M."/>
            <person name="Lin Y."/>
        </authorList>
    </citation>
    <scope>NUCLEOTIDE SEQUENCE [LARGE SCALE GENOMIC DNA]</scope>
    <source>
        <strain evidence="7">SC-089</strain>
    </source>
</reference>
<dbReference type="EMBL" id="NJIH01000006">
    <property type="protein sequence ID" value="OWT60086.1"/>
    <property type="molecule type" value="Genomic_DNA"/>
</dbReference>
<dbReference type="InterPro" id="IPR008995">
    <property type="entry name" value="Mo/tungstate-bd_C_term_dom"/>
</dbReference>
<feature type="domain" description="ABC transporter" evidence="5">
    <location>
        <begin position="7"/>
        <end position="243"/>
    </location>
</feature>
<dbReference type="PROSITE" id="PS00211">
    <property type="entry name" value="ABC_TRANSPORTER_1"/>
    <property type="match status" value="1"/>
</dbReference>
<sequence>MVNVPQVRLDNITKSFGATQIVRGVDIAIDRGEIIALLGPSGCGKTTLLRCIAGLEQPTGGEISIGPKKVFSSSEFINEPPEQRKIGLVFQSYALWPHMTVAQNVAYGLHLKKIRKSEAEAKVQKILSTVGLSGLSDRFPSTLSGGQQQRVAVARSLVVENDVILFDEPLSNLDLKLREEMRFELRQLINRLGLTAIFVTHDQSEAMVLADRICLMHGGKLLQTGTPRSVYDEPETRFAMNFLGAANFIDCSFVDDRTIRIPSGTILQIRGRKNQAPLVGIRPEKIRIEPEGSESPNALKGRITDSVFLGGTTLYRVEAEGLDLQVASPDPDHVKGSGIAVVLPPQFLLSLQEGA</sequence>
<keyword evidence="2" id="KW-1003">Cell membrane</keyword>
<dbReference type="GO" id="GO:0015697">
    <property type="term" value="P:quaternary ammonium group transport"/>
    <property type="evidence" value="ECO:0007669"/>
    <property type="project" value="UniProtKB-ARBA"/>
</dbReference>
<keyword evidence="1" id="KW-0813">Transport</keyword>
<evidence type="ECO:0000313" key="7">
    <source>
        <dbReference type="Proteomes" id="UP000214603"/>
    </source>
</evidence>
<dbReference type="GO" id="GO:0005524">
    <property type="term" value="F:ATP binding"/>
    <property type="evidence" value="ECO:0007669"/>
    <property type="project" value="UniProtKB-KW"/>
</dbReference>
<comment type="caution">
    <text evidence="6">The sequence shown here is derived from an EMBL/GenBank/DDBJ whole genome shotgun (WGS) entry which is preliminary data.</text>
</comment>
<evidence type="ECO:0000259" key="5">
    <source>
        <dbReference type="PROSITE" id="PS50893"/>
    </source>
</evidence>
<dbReference type="PROSITE" id="PS50893">
    <property type="entry name" value="ABC_TRANSPORTER_2"/>
    <property type="match status" value="1"/>
</dbReference>
<dbReference type="SUPFAM" id="SSF50331">
    <property type="entry name" value="MOP-like"/>
    <property type="match status" value="1"/>
</dbReference>
<protein>
    <recommendedName>
        <fullName evidence="5">ABC transporter domain-containing protein</fullName>
    </recommendedName>
</protein>
<keyword evidence="7" id="KW-1185">Reference proteome</keyword>
<organism evidence="6 7">
    <name type="scientific">Candidimonas nitroreducens</name>
    <dbReference type="NCBI Taxonomy" id="683354"/>
    <lineage>
        <taxon>Bacteria</taxon>
        <taxon>Pseudomonadati</taxon>
        <taxon>Pseudomonadota</taxon>
        <taxon>Betaproteobacteria</taxon>
        <taxon>Burkholderiales</taxon>
        <taxon>Alcaligenaceae</taxon>
        <taxon>Candidimonas</taxon>
    </lineage>
</organism>
<dbReference type="FunFam" id="3.40.50.300:FF:000425">
    <property type="entry name" value="Probable ABC transporter, ATP-binding subunit"/>
    <property type="match status" value="1"/>
</dbReference>
<keyword evidence="2" id="KW-0472">Membrane</keyword>
<gene>
    <name evidence="6" type="ORF">CEY11_10440</name>
</gene>
<dbReference type="InterPro" id="IPR003439">
    <property type="entry name" value="ABC_transporter-like_ATP-bd"/>
</dbReference>
<dbReference type="GO" id="GO:0043190">
    <property type="term" value="C:ATP-binding cassette (ABC) transporter complex"/>
    <property type="evidence" value="ECO:0007669"/>
    <property type="project" value="InterPro"/>
</dbReference>
<dbReference type="Pfam" id="PF00005">
    <property type="entry name" value="ABC_tran"/>
    <property type="match status" value="1"/>
</dbReference>
<keyword evidence="4" id="KW-0067">ATP-binding</keyword>
<evidence type="ECO:0000313" key="6">
    <source>
        <dbReference type="EMBL" id="OWT60086.1"/>
    </source>
</evidence>
<dbReference type="InterPro" id="IPR027417">
    <property type="entry name" value="P-loop_NTPase"/>
</dbReference>
<dbReference type="AlphaFoldDB" id="A0A225MFH1"/>
<accession>A0A225MFH1</accession>
<dbReference type="SMART" id="SM00382">
    <property type="entry name" value="AAA"/>
    <property type="match status" value="1"/>
</dbReference>
<dbReference type="SUPFAM" id="SSF52540">
    <property type="entry name" value="P-loop containing nucleoside triphosphate hydrolases"/>
    <property type="match status" value="1"/>
</dbReference>
<dbReference type="InterPro" id="IPR003593">
    <property type="entry name" value="AAA+_ATPase"/>
</dbReference>
<dbReference type="Pfam" id="PF08402">
    <property type="entry name" value="TOBE_2"/>
    <property type="match status" value="1"/>
</dbReference>
<dbReference type="InterPro" id="IPR050093">
    <property type="entry name" value="ABC_SmlMolc_Importer"/>
</dbReference>
<proteinExistence type="predicted"/>
<evidence type="ECO:0000256" key="2">
    <source>
        <dbReference type="ARBA" id="ARBA00022475"/>
    </source>
</evidence>
<dbReference type="Gene3D" id="3.40.50.300">
    <property type="entry name" value="P-loop containing nucleotide triphosphate hydrolases"/>
    <property type="match status" value="1"/>
</dbReference>
<dbReference type="GO" id="GO:0016887">
    <property type="term" value="F:ATP hydrolysis activity"/>
    <property type="evidence" value="ECO:0007669"/>
    <property type="project" value="InterPro"/>
</dbReference>
<dbReference type="InterPro" id="IPR013611">
    <property type="entry name" value="Transp-assoc_OB_typ2"/>
</dbReference>
<keyword evidence="3" id="KW-0547">Nucleotide-binding</keyword>
<dbReference type="Gene3D" id="2.40.50.100">
    <property type="match status" value="1"/>
</dbReference>
<evidence type="ECO:0000256" key="3">
    <source>
        <dbReference type="ARBA" id="ARBA00022741"/>
    </source>
</evidence>
<dbReference type="InterPro" id="IPR017871">
    <property type="entry name" value="ABC_transporter-like_CS"/>
</dbReference>
<dbReference type="Proteomes" id="UP000214603">
    <property type="component" value="Unassembled WGS sequence"/>
</dbReference>
<name>A0A225MFH1_9BURK</name>